<dbReference type="PANTHER" id="PTHR22916">
    <property type="entry name" value="GLYCOSYLTRANSFERASE"/>
    <property type="match status" value="1"/>
</dbReference>
<dbReference type="InterPro" id="IPR001173">
    <property type="entry name" value="Glyco_trans_2-like"/>
</dbReference>
<dbReference type="RefSeq" id="WP_091707774.1">
    <property type="nucleotide sequence ID" value="NZ_FNCA01000001.1"/>
</dbReference>
<dbReference type="Gene3D" id="3.90.550.10">
    <property type="entry name" value="Spore Coat Polysaccharide Biosynthesis Protein SpsA, Chain A"/>
    <property type="match status" value="1"/>
</dbReference>
<sequence>MKISVIIPTYNRPEKLGELLSVLSSQSHLPDEVIVVDNASNKLTKEVTSSYTSHFASCTYLFTSVNSVSIARNLGASKAHGDYLFFLDDDDIPAENYIEEIVSCFNSHPDALLVQGMIPKRKSSVKLLNQIWDNIWNSYANFFLTFRYTPCEKKVLMSGKTTSPFNCTEDANCEWASGGLTCIKKEVFKTFKYDEKLVKYCYGEDADFSYRIYLSNPKSVYIAPKAIVYTHPSLNKNSPMKDSLIMEKTYNLYFVSKNLGRPINFLLFFWSEIGLLFQDIIFAIIFANSKFNYFFNRILYSFYAYYVCLKHFSDIKNLNIELINQRYLS</sequence>
<dbReference type="SUPFAM" id="SSF53448">
    <property type="entry name" value="Nucleotide-diphospho-sugar transferases"/>
    <property type="match status" value="1"/>
</dbReference>
<dbReference type="Pfam" id="PF00535">
    <property type="entry name" value="Glycos_transf_2"/>
    <property type="match status" value="1"/>
</dbReference>
<reference evidence="3 4" key="1">
    <citation type="submission" date="2016-10" db="EMBL/GenBank/DDBJ databases">
        <authorList>
            <person name="Varghese N."/>
            <person name="Submissions S."/>
        </authorList>
    </citation>
    <scope>NUCLEOTIDE SEQUENCE [LARGE SCALE GENOMIC DNA]</scope>
    <source>
        <strain evidence="3 4">PL 12/M</strain>
    </source>
</reference>
<protein>
    <submittedName>
        <fullName evidence="3">Glycosyltransferase, GT2 family</fullName>
    </submittedName>
</protein>
<dbReference type="OrthoDB" id="141732at2157"/>
<evidence type="ECO:0000256" key="1">
    <source>
        <dbReference type="SAM" id="Phobius"/>
    </source>
</evidence>
<gene>
    <name evidence="3" type="ORF">SAMN04488589_0112</name>
</gene>
<keyword evidence="3" id="KW-0808">Transferase</keyword>
<dbReference type="AlphaFoldDB" id="A0A7Z7AZH6"/>
<dbReference type="GO" id="GO:0016740">
    <property type="term" value="F:transferase activity"/>
    <property type="evidence" value="ECO:0007669"/>
    <property type="project" value="UniProtKB-KW"/>
</dbReference>
<proteinExistence type="predicted"/>
<dbReference type="InterPro" id="IPR029044">
    <property type="entry name" value="Nucleotide-diphossugar_trans"/>
</dbReference>
<name>A0A7Z7AZH6_9EURY</name>
<evidence type="ECO:0000313" key="4">
    <source>
        <dbReference type="Proteomes" id="UP000199259"/>
    </source>
</evidence>
<evidence type="ECO:0000313" key="3">
    <source>
        <dbReference type="EMBL" id="SDF24839.1"/>
    </source>
</evidence>
<comment type="caution">
    <text evidence="3">The sequence shown here is derived from an EMBL/GenBank/DDBJ whole genome shotgun (WGS) entry which is preliminary data.</text>
</comment>
<dbReference type="Proteomes" id="UP000199259">
    <property type="component" value="Unassembled WGS sequence"/>
</dbReference>
<organism evidence="3 4">
    <name type="scientific">Methanolobus vulcani</name>
    <dbReference type="NCBI Taxonomy" id="38026"/>
    <lineage>
        <taxon>Archaea</taxon>
        <taxon>Methanobacteriati</taxon>
        <taxon>Methanobacteriota</taxon>
        <taxon>Stenosarchaea group</taxon>
        <taxon>Methanomicrobia</taxon>
        <taxon>Methanosarcinales</taxon>
        <taxon>Methanosarcinaceae</taxon>
        <taxon>Methanolobus</taxon>
    </lineage>
</organism>
<keyword evidence="4" id="KW-1185">Reference proteome</keyword>
<keyword evidence="1" id="KW-0472">Membrane</keyword>
<evidence type="ECO:0000259" key="2">
    <source>
        <dbReference type="Pfam" id="PF00535"/>
    </source>
</evidence>
<feature type="domain" description="Glycosyltransferase 2-like" evidence="2">
    <location>
        <begin position="4"/>
        <end position="148"/>
    </location>
</feature>
<dbReference type="EMBL" id="FNCA01000001">
    <property type="protein sequence ID" value="SDF24839.1"/>
    <property type="molecule type" value="Genomic_DNA"/>
</dbReference>
<accession>A0A7Z7AZH6</accession>
<keyword evidence="1" id="KW-0812">Transmembrane</keyword>
<keyword evidence="1" id="KW-1133">Transmembrane helix</keyword>
<feature type="transmembrane region" description="Helical" evidence="1">
    <location>
        <begin position="265"/>
        <end position="287"/>
    </location>
</feature>